<accession>A0A364LF49</accession>
<dbReference type="Proteomes" id="UP000249363">
    <property type="component" value="Unassembled WGS sequence"/>
</dbReference>
<gene>
    <name evidence="1" type="ORF">BHQ10_010402</name>
</gene>
<evidence type="ECO:0000313" key="1">
    <source>
        <dbReference type="EMBL" id="RAO74389.1"/>
    </source>
</evidence>
<proteinExistence type="predicted"/>
<sequence length="69" mass="7748">MQVGFVTITYILLFPAYFDFSSDSQDWHSTAQHSNMADTNIKDRLRSLAFNLQEARDALRGKAVPVALG</sequence>
<organism evidence="1 2">
    <name type="scientific">Talaromyces amestolkiae</name>
    <dbReference type="NCBI Taxonomy" id="1196081"/>
    <lineage>
        <taxon>Eukaryota</taxon>
        <taxon>Fungi</taxon>
        <taxon>Dikarya</taxon>
        <taxon>Ascomycota</taxon>
        <taxon>Pezizomycotina</taxon>
        <taxon>Eurotiomycetes</taxon>
        <taxon>Eurotiomycetidae</taxon>
        <taxon>Eurotiales</taxon>
        <taxon>Trichocomaceae</taxon>
        <taxon>Talaromyces</taxon>
        <taxon>Talaromyces sect. Talaromyces</taxon>
    </lineage>
</organism>
<dbReference type="EMBL" id="MIKG01000085">
    <property type="protein sequence ID" value="RAO74389.1"/>
    <property type="molecule type" value="Genomic_DNA"/>
</dbReference>
<dbReference type="GeneID" id="63799615"/>
<comment type="caution">
    <text evidence="1">The sequence shown here is derived from an EMBL/GenBank/DDBJ whole genome shotgun (WGS) entry which is preliminary data.</text>
</comment>
<protein>
    <submittedName>
        <fullName evidence="1">Uncharacterized protein</fullName>
    </submittedName>
</protein>
<dbReference type="AlphaFoldDB" id="A0A364LF49"/>
<name>A0A364LF49_TALAM</name>
<keyword evidence="2" id="KW-1185">Reference proteome</keyword>
<dbReference type="RefSeq" id="XP_040738902.1">
    <property type="nucleotide sequence ID" value="XM_040873027.1"/>
</dbReference>
<reference evidence="1 2" key="1">
    <citation type="journal article" date="2017" name="Biotechnol. Biofuels">
        <title>Differential beta-glucosidase expression as a function of carbon source availability in Talaromyces amestolkiae: a genomic and proteomic approach.</title>
        <authorList>
            <person name="de Eugenio L.I."/>
            <person name="Mendez-Liter J.A."/>
            <person name="Nieto-Dominguez M."/>
            <person name="Alonso L."/>
            <person name="Gil-Munoz J."/>
            <person name="Barriuso J."/>
            <person name="Prieto A."/>
            <person name="Martinez M.J."/>
        </authorList>
    </citation>
    <scope>NUCLEOTIDE SEQUENCE [LARGE SCALE GENOMIC DNA]</scope>
    <source>
        <strain evidence="1 2">CIB</strain>
    </source>
</reference>
<evidence type="ECO:0000313" key="2">
    <source>
        <dbReference type="Proteomes" id="UP000249363"/>
    </source>
</evidence>